<evidence type="ECO:0000259" key="2">
    <source>
        <dbReference type="Pfam" id="PF01471"/>
    </source>
</evidence>
<comment type="caution">
    <text evidence="4">The sequence shown here is derived from an EMBL/GenBank/DDBJ whole genome shotgun (WGS) entry which is preliminary data.</text>
</comment>
<dbReference type="EMBL" id="VITF01000006">
    <property type="protein sequence ID" value="TWA68206.1"/>
    <property type="molecule type" value="Genomic_DNA"/>
</dbReference>
<protein>
    <submittedName>
        <fullName evidence="4">Curli biogenesis system outer membrane secretion channel CsgG</fullName>
    </submittedName>
</protein>
<proteinExistence type="predicted"/>
<dbReference type="Proteomes" id="UP000316083">
    <property type="component" value="Unassembled WGS sequence"/>
</dbReference>
<evidence type="ECO:0000259" key="3">
    <source>
        <dbReference type="Pfam" id="PF14326"/>
    </source>
</evidence>
<dbReference type="InterPro" id="IPR002477">
    <property type="entry name" value="Peptidoglycan-bd-like"/>
</dbReference>
<accession>A0A560B6F3</accession>
<feature type="domain" description="Peptidoglycan binding-like" evidence="2">
    <location>
        <begin position="291"/>
        <end position="345"/>
    </location>
</feature>
<evidence type="ECO:0000256" key="1">
    <source>
        <dbReference type="SAM" id="MobiDB-lite"/>
    </source>
</evidence>
<dbReference type="InterPro" id="IPR036365">
    <property type="entry name" value="PGBD-like_sf"/>
</dbReference>
<reference evidence="4 5" key="1">
    <citation type="submission" date="2019-06" db="EMBL/GenBank/DDBJ databases">
        <title>Genomic Encyclopedia of Type Strains, Phase IV (KMG-V): Genome sequencing to study the core and pangenomes of soil and plant-associated prokaryotes.</title>
        <authorList>
            <person name="Whitman W."/>
        </authorList>
    </citation>
    <scope>NUCLEOTIDE SEQUENCE [LARGE SCALE GENOMIC DNA]</scope>
    <source>
        <strain evidence="4 5">BR 11796</strain>
    </source>
</reference>
<dbReference type="SUPFAM" id="SSF47090">
    <property type="entry name" value="PGBD-like"/>
    <property type="match status" value="1"/>
</dbReference>
<name>A0A560B6F3_AZOBR</name>
<evidence type="ECO:0000313" key="4">
    <source>
        <dbReference type="EMBL" id="TWA68206.1"/>
    </source>
</evidence>
<feature type="domain" description="DUF4384" evidence="3">
    <location>
        <begin position="397"/>
        <end position="476"/>
    </location>
</feature>
<feature type="region of interest" description="Disordered" evidence="1">
    <location>
        <begin position="348"/>
        <end position="393"/>
    </location>
</feature>
<dbReference type="InterPro" id="IPR025493">
    <property type="entry name" value="DUF4384"/>
</dbReference>
<evidence type="ECO:0000313" key="5">
    <source>
        <dbReference type="Proteomes" id="UP000316083"/>
    </source>
</evidence>
<sequence>MGFEAVGFEAVGFVRRTGFARVAAAASLLLMGACVTSGEQATLVQKPKTPPVRTVSNFSEALRCMDTLMWNHGKRDIFITSNGIPDATGRVAGGTKEMLITAVSRMSERSNAFRFVDFEPTLDDVNALYWMIGVQPNFRAPSYYVRGAITQLDDNVVSEAASAGISLPTFDLGISADQVMSVISVDLNIGELATRQIIPGLSASNSLAIISSGKGADAGAVIGKAGLSFNVSLNKSEGLHQAVRTLIELSTIEVLGKMTRTPYWQCLGIDQTNPAFAGQARDWFDGMAPSQRVAYVQRVLLAEGYYDGSDSGQLDERTRDAISRYQADNDLIATGRIDFDLYQRMLAQPSGQKGPGAPRLQSVSNAGGEGLPRATPAPAGAPPDLVLSSDRGPQPRYRAGEALVVKVQPTANGFVYCYYQDAAGSVARIFPNRFQPDSFVQANQQVEVPPGAQKPFNLRMDRPGASETIACVVSPDELGTRIADRYKTEDLQPIPGATLADVVGAYGSIQGTNVRSRQMAVQVLPAVSAQR</sequence>
<dbReference type="Pfam" id="PF01471">
    <property type="entry name" value="PG_binding_1"/>
    <property type="match status" value="1"/>
</dbReference>
<dbReference type="InterPro" id="IPR036366">
    <property type="entry name" value="PGBDSf"/>
</dbReference>
<dbReference type="Pfam" id="PF14326">
    <property type="entry name" value="DUF4384"/>
    <property type="match status" value="1"/>
</dbReference>
<dbReference type="Gene3D" id="1.10.101.10">
    <property type="entry name" value="PGBD-like superfamily/PGBD"/>
    <property type="match status" value="1"/>
</dbReference>
<dbReference type="Gene3D" id="3.40.50.10610">
    <property type="entry name" value="ABC-type transport auxiliary lipoprotein component"/>
    <property type="match status" value="1"/>
</dbReference>
<organism evidence="4 5">
    <name type="scientific">Azospirillum brasilense</name>
    <dbReference type="NCBI Taxonomy" id="192"/>
    <lineage>
        <taxon>Bacteria</taxon>
        <taxon>Pseudomonadati</taxon>
        <taxon>Pseudomonadota</taxon>
        <taxon>Alphaproteobacteria</taxon>
        <taxon>Rhodospirillales</taxon>
        <taxon>Azospirillaceae</taxon>
        <taxon>Azospirillum</taxon>
    </lineage>
</organism>
<dbReference type="AlphaFoldDB" id="A0A560B6F3"/>
<gene>
    <name evidence="4" type="ORF">FBZ82_106331</name>
</gene>